<sequence length="171" mass="19750">MYTWHSLFGCLVHTVTFAAALTNFAIAGYNYYTLSHVKRDKLNPVSGAKDLNEYYIVEVSCVSAMILLPLTTGEFLAFVLGLPLGAFLYLRFHQKKHKIDPTELYQYETRNELFRDGKLKLTLATVLFMAHFYYFIVNTAFPFVEFMIYEFMFGKVFGNLGRKIALGFKED</sequence>
<name>A0A7S3LHN0_9STRA</name>
<accession>A0A7S3LHN0</accession>
<dbReference type="AlphaFoldDB" id="A0A7S3LHN0"/>
<evidence type="ECO:0000313" key="2">
    <source>
        <dbReference type="EMBL" id="CAE0430299.1"/>
    </source>
</evidence>
<keyword evidence="1" id="KW-0812">Transmembrane</keyword>
<dbReference type="GO" id="GO:0016192">
    <property type="term" value="P:vesicle-mediated transport"/>
    <property type="evidence" value="ECO:0007669"/>
    <property type="project" value="InterPro"/>
</dbReference>
<dbReference type="InterPro" id="IPR003377">
    <property type="entry name" value="Cornichon"/>
</dbReference>
<evidence type="ECO:0000256" key="1">
    <source>
        <dbReference type="SAM" id="Phobius"/>
    </source>
</evidence>
<proteinExistence type="predicted"/>
<protein>
    <submittedName>
        <fullName evidence="2">Uncharacterized protein</fullName>
    </submittedName>
</protein>
<dbReference type="EMBL" id="HBIN01001131">
    <property type="protein sequence ID" value="CAE0430299.1"/>
    <property type="molecule type" value="Transcribed_RNA"/>
</dbReference>
<dbReference type="Pfam" id="PF03311">
    <property type="entry name" value="Cornichon"/>
    <property type="match status" value="1"/>
</dbReference>
<gene>
    <name evidence="2" type="ORF">ASTO00021_LOCUS607</name>
</gene>
<dbReference type="SMART" id="SM01398">
    <property type="entry name" value="Cornichon"/>
    <property type="match status" value="1"/>
</dbReference>
<feature type="transmembrane region" description="Helical" evidence="1">
    <location>
        <begin position="75"/>
        <end position="92"/>
    </location>
</feature>
<feature type="transmembrane region" description="Helical" evidence="1">
    <location>
        <begin position="6"/>
        <end position="32"/>
    </location>
</feature>
<reference evidence="2" key="1">
    <citation type="submission" date="2021-01" db="EMBL/GenBank/DDBJ databases">
        <authorList>
            <person name="Corre E."/>
            <person name="Pelletier E."/>
            <person name="Niang G."/>
            <person name="Scheremetjew M."/>
            <person name="Finn R."/>
            <person name="Kale V."/>
            <person name="Holt S."/>
            <person name="Cochrane G."/>
            <person name="Meng A."/>
            <person name="Brown T."/>
            <person name="Cohen L."/>
        </authorList>
    </citation>
    <scope>NUCLEOTIDE SEQUENCE</scope>
    <source>
        <strain evidence="2">GSBS06</strain>
    </source>
</reference>
<keyword evidence="1" id="KW-1133">Transmembrane helix</keyword>
<feature type="transmembrane region" description="Helical" evidence="1">
    <location>
        <begin position="121"/>
        <end position="144"/>
    </location>
</feature>
<organism evidence="2">
    <name type="scientific">Aplanochytrium stocchinoi</name>
    <dbReference type="NCBI Taxonomy" id="215587"/>
    <lineage>
        <taxon>Eukaryota</taxon>
        <taxon>Sar</taxon>
        <taxon>Stramenopiles</taxon>
        <taxon>Bigyra</taxon>
        <taxon>Labyrinthulomycetes</taxon>
        <taxon>Thraustochytrida</taxon>
        <taxon>Thraustochytriidae</taxon>
        <taxon>Aplanochytrium</taxon>
    </lineage>
</organism>
<keyword evidence="1" id="KW-0472">Membrane</keyword>